<evidence type="ECO:0000313" key="2">
    <source>
        <dbReference type="Proteomes" id="UP000827092"/>
    </source>
</evidence>
<gene>
    <name evidence="1" type="ORF">JTE90_001455</name>
</gene>
<evidence type="ECO:0000313" key="1">
    <source>
        <dbReference type="EMBL" id="KAG8170667.1"/>
    </source>
</evidence>
<proteinExistence type="predicted"/>
<sequence>MIHPLVHRPVPWLRLLFPLNIKFWHLFRHVGSTRKPNRQPIRIPLKYSTEIARACGKAGDLINANDDSRLLKISLSGDNCNPHPSTKEVLTGVTHSFRKGNHDDFPSKVDPVAPDI</sequence>
<accession>A0AAV6TFQ0</accession>
<reference evidence="1 2" key="1">
    <citation type="journal article" date="2022" name="Nat. Ecol. Evol.">
        <title>A masculinizing supergene underlies an exaggerated male reproductive morph in a spider.</title>
        <authorList>
            <person name="Hendrickx F."/>
            <person name="De Corte Z."/>
            <person name="Sonet G."/>
            <person name="Van Belleghem S.M."/>
            <person name="Kostlbacher S."/>
            <person name="Vangestel C."/>
        </authorList>
    </citation>
    <scope>NUCLEOTIDE SEQUENCE [LARGE SCALE GENOMIC DNA]</scope>
    <source>
        <strain evidence="1">W744_W776</strain>
    </source>
</reference>
<protein>
    <submittedName>
        <fullName evidence="1">Uncharacterized protein</fullName>
    </submittedName>
</protein>
<dbReference type="AlphaFoldDB" id="A0AAV6TFQ0"/>
<keyword evidence="2" id="KW-1185">Reference proteome</keyword>
<organism evidence="1 2">
    <name type="scientific">Oedothorax gibbosus</name>
    <dbReference type="NCBI Taxonomy" id="931172"/>
    <lineage>
        <taxon>Eukaryota</taxon>
        <taxon>Metazoa</taxon>
        <taxon>Ecdysozoa</taxon>
        <taxon>Arthropoda</taxon>
        <taxon>Chelicerata</taxon>
        <taxon>Arachnida</taxon>
        <taxon>Araneae</taxon>
        <taxon>Araneomorphae</taxon>
        <taxon>Entelegynae</taxon>
        <taxon>Araneoidea</taxon>
        <taxon>Linyphiidae</taxon>
        <taxon>Erigoninae</taxon>
        <taxon>Oedothorax</taxon>
    </lineage>
</organism>
<dbReference type="EMBL" id="JAFNEN010005065">
    <property type="protein sequence ID" value="KAG8170667.1"/>
    <property type="molecule type" value="Genomic_DNA"/>
</dbReference>
<comment type="caution">
    <text evidence="1">The sequence shown here is derived from an EMBL/GenBank/DDBJ whole genome shotgun (WGS) entry which is preliminary data.</text>
</comment>
<name>A0AAV6TFQ0_9ARAC</name>
<dbReference type="Proteomes" id="UP000827092">
    <property type="component" value="Unassembled WGS sequence"/>
</dbReference>